<dbReference type="AlphaFoldDB" id="A0A0R1KIT7"/>
<keyword evidence="2" id="KW-1185">Reference proteome</keyword>
<dbReference type="Pfam" id="PF05595">
    <property type="entry name" value="DUF771"/>
    <property type="match status" value="1"/>
</dbReference>
<gene>
    <name evidence="1" type="ORF">FC78_GL001394</name>
</gene>
<organism evidence="1 2">
    <name type="scientific">Companilactobacillus bobalius DSM 19674</name>
    <dbReference type="NCBI Taxonomy" id="1423788"/>
    <lineage>
        <taxon>Bacteria</taxon>
        <taxon>Bacillati</taxon>
        <taxon>Bacillota</taxon>
        <taxon>Bacilli</taxon>
        <taxon>Lactobacillales</taxon>
        <taxon>Lactobacillaceae</taxon>
        <taxon>Companilactobacillus</taxon>
        <taxon>Companilactobacillus bobalius</taxon>
    </lineage>
</organism>
<dbReference type="OrthoDB" id="2303730at2"/>
<protein>
    <submittedName>
        <fullName evidence="1">Uncharacterized protein</fullName>
    </submittedName>
</protein>
<evidence type="ECO:0000313" key="2">
    <source>
        <dbReference type="Proteomes" id="UP000051515"/>
    </source>
</evidence>
<dbReference type="STRING" id="1423788.FC78_GL001394"/>
<accession>A0A0R1KIT7</accession>
<reference evidence="1 2" key="1">
    <citation type="journal article" date="2015" name="Genome Announc.">
        <title>Expanding the biotechnology potential of lactobacilli through comparative genomics of 213 strains and associated genera.</title>
        <authorList>
            <person name="Sun Z."/>
            <person name="Harris H.M."/>
            <person name="McCann A."/>
            <person name="Guo C."/>
            <person name="Argimon S."/>
            <person name="Zhang W."/>
            <person name="Yang X."/>
            <person name="Jeffery I.B."/>
            <person name="Cooney J.C."/>
            <person name="Kagawa T.F."/>
            <person name="Liu W."/>
            <person name="Song Y."/>
            <person name="Salvetti E."/>
            <person name="Wrobel A."/>
            <person name="Rasinkangas P."/>
            <person name="Parkhill J."/>
            <person name="Rea M.C."/>
            <person name="O'Sullivan O."/>
            <person name="Ritari J."/>
            <person name="Douillard F.P."/>
            <person name="Paul Ross R."/>
            <person name="Yang R."/>
            <person name="Briner A.E."/>
            <person name="Felis G.E."/>
            <person name="de Vos W.M."/>
            <person name="Barrangou R."/>
            <person name="Klaenhammer T.R."/>
            <person name="Caufield P.W."/>
            <person name="Cui Y."/>
            <person name="Zhang H."/>
            <person name="O'Toole P.W."/>
        </authorList>
    </citation>
    <scope>NUCLEOTIDE SEQUENCE [LARGE SCALE GENOMIC DNA]</scope>
    <source>
        <strain evidence="1 2">DSM 19674</strain>
    </source>
</reference>
<comment type="caution">
    <text evidence="1">The sequence shown here is derived from an EMBL/GenBank/DDBJ whole genome shotgun (WGS) entry which is preliminary data.</text>
</comment>
<name>A0A0R1KIT7_9LACO</name>
<dbReference type="InterPro" id="IPR008489">
    <property type="entry name" value="DUF771"/>
</dbReference>
<dbReference type="PATRIC" id="fig|1423788.3.peg.1435"/>
<proteinExistence type="predicted"/>
<dbReference type="Proteomes" id="UP000051515">
    <property type="component" value="Unassembled WGS sequence"/>
</dbReference>
<dbReference type="RefSeq" id="WP_056951554.1">
    <property type="nucleotide sequence ID" value="NZ_AZDY01000036.1"/>
</dbReference>
<evidence type="ECO:0000313" key="1">
    <source>
        <dbReference type="EMBL" id="KRK83438.1"/>
    </source>
</evidence>
<sequence length="106" mass="12526">MQMATTIPDKQLEEMIRNEVKRQLEAESSELIYTDFKNTARMSGLYPKRLRAVLNDSKFKKELRSENGGPVYYPRQGGKYKFDYRTFSIFCRENMDRIMNLKIAGE</sequence>
<dbReference type="EMBL" id="AZDY01000036">
    <property type="protein sequence ID" value="KRK83438.1"/>
    <property type="molecule type" value="Genomic_DNA"/>
</dbReference>